<proteinExistence type="predicted"/>
<name>A0A835IJF1_9MAGN</name>
<dbReference type="EMBL" id="JADFTS010000002">
    <property type="protein sequence ID" value="KAF9618284.1"/>
    <property type="molecule type" value="Genomic_DNA"/>
</dbReference>
<reference evidence="1 2" key="1">
    <citation type="submission" date="2020-10" db="EMBL/GenBank/DDBJ databases">
        <title>The Coptis chinensis genome and diversification of protoberbering-type alkaloids.</title>
        <authorList>
            <person name="Wang B."/>
            <person name="Shu S."/>
            <person name="Song C."/>
            <person name="Liu Y."/>
        </authorList>
    </citation>
    <scope>NUCLEOTIDE SEQUENCE [LARGE SCALE GENOMIC DNA]</scope>
    <source>
        <strain evidence="1">HL-2020</strain>
        <tissue evidence="1">Leaf</tissue>
    </source>
</reference>
<evidence type="ECO:0000313" key="2">
    <source>
        <dbReference type="Proteomes" id="UP000631114"/>
    </source>
</evidence>
<dbReference type="Proteomes" id="UP000631114">
    <property type="component" value="Unassembled WGS sequence"/>
</dbReference>
<gene>
    <name evidence="1" type="ORF">IFM89_000919</name>
</gene>
<comment type="caution">
    <text evidence="1">The sequence shown here is derived from an EMBL/GenBank/DDBJ whole genome shotgun (WGS) entry which is preliminary data.</text>
</comment>
<dbReference type="InterPro" id="IPR028322">
    <property type="entry name" value="PNRC-like_rgn"/>
</dbReference>
<evidence type="ECO:0000313" key="1">
    <source>
        <dbReference type="EMBL" id="KAF9618284.1"/>
    </source>
</evidence>
<dbReference type="PANTHER" id="PTHR33670">
    <property type="entry name" value="SPLICING FACTOR, PROLINE- AND GLUTAMINE-RICH-LIKE"/>
    <property type="match status" value="1"/>
</dbReference>
<dbReference type="OrthoDB" id="770116at2759"/>
<dbReference type="PANTHER" id="PTHR33670:SF1">
    <property type="entry name" value="OS09G0416300 PROTEIN"/>
    <property type="match status" value="1"/>
</dbReference>
<accession>A0A835IJF1</accession>
<dbReference type="AlphaFoldDB" id="A0A835IJF1"/>
<keyword evidence="2" id="KW-1185">Reference proteome</keyword>
<organism evidence="1 2">
    <name type="scientific">Coptis chinensis</name>
    <dbReference type="NCBI Taxonomy" id="261450"/>
    <lineage>
        <taxon>Eukaryota</taxon>
        <taxon>Viridiplantae</taxon>
        <taxon>Streptophyta</taxon>
        <taxon>Embryophyta</taxon>
        <taxon>Tracheophyta</taxon>
        <taxon>Spermatophyta</taxon>
        <taxon>Magnoliopsida</taxon>
        <taxon>Ranunculales</taxon>
        <taxon>Ranunculaceae</taxon>
        <taxon>Coptidoideae</taxon>
        <taxon>Coptis</taxon>
    </lineage>
</organism>
<sequence>MGTEILRPQDCLPRRKTYRRSVIRPKRSEPLITKLDEPTKNVTILKRGESIDNLVVRVRTTEEIYAGSAFFSSPSPRKLPLPSFSKKTSTFVVDDELATKDLRRLLRLDS</sequence>
<protein>
    <submittedName>
        <fullName evidence="1">Uncharacterized protein</fullName>
    </submittedName>
</protein>
<dbReference type="GO" id="GO:0016071">
    <property type="term" value="P:mRNA metabolic process"/>
    <property type="evidence" value="ECO:0007669"/>
    <property type="project" value="UniProtKB-ARBA"/>
</dbReference>
<dbReference type="Pfam" id="PF15365">
    <property type="entry name" value="PNRC"/>
    <property type="match status" value="1"/>
</dbReference>